<dbReference type="Proteomes" id="UP000658642">
    <property type="component" value="Unassembled WGS sequence"/>
</dbReference>
<feature type="non-terminal residue" evidence="8">
    <location>
        <position position="396"/>
    </location>
</feature>
<dbReference type="InterPro" id="IPR027370">
    <property type="entry name" value="Znf-RING_euk"/>
</dbReference>
<dbReference type="GO" id="GO:0006513">
    <property type="term" value="P:protein monoubiquitination"/>
    <property type="evidence" value="ECO:0007669"/>
    <property type="project" value="TreeGrafter"/>
</dbReference>
<feature type="coiled-coil region" evidence="5">
    <location>
        <begin position="126"/>
        <end position="208"/>
    </location>
</feature>
<dbReference type="PROSITE" id="PS50089">
    <property type="entry name" value="ZF_RING_2"/>
    <property type="match status" value="1"/>
</dbReference>
<feature type="domain" description="RING-type" evidence="6">
    <location>
        <begin position="10"/>
        <end position="56"/>
    </location>
</feature>
<dbReference type="GO" id="GO:0061630">
    <property type="term" value="F:ubiquitin protein ligase activity"/>
    <property type="evidence" value="ECO:0007669"/>
    <property type="project" value="TreeGrafter"/>
</dbReference>
<keyword evidence="9" id="KW-1185">Reference proteome</keyword>
<dbReference type="Pfam" id="PF00643">
    <property type="entry name" value="zf-B_box"/>
    <property type="match status" value="1"/>
</dbReference>
<dbReference type="SUPFAM" id="SSF57845">
    <property type="entry name" value="B-box zinc-binding domain"/>
    <property type="match status" value="1"/>
</dbReference>
<evidence type="ECO:0000256" key="5">
    <source>
        <dbReference type="SAM" id="Coils"/>
    </source>
</evidence>
<protein>
    <submittedName>
        <fullName evidence="8">TRI59 protein</fullName>
    </submittedName>
</protein>
<comment type="caution">
    <text evidence="8">The sequence shown here is derived from an EMBL/GenBank/DDBJ whole genome shotgun (WGS) entry which is preliminary data.</text>
</comment>
<dbReference type="SMART" id="SM00336">
    <property type="entry name" value="BBOX"/>
    <property type="match status" value="1"/>
</dbReference>
<evidence type="ECO:0000256" key="2">
    <source>
        <dbReference type="ARBA" id="ARBA00022771"/>
    </source>
</evidence>
<evidence type="ECO:0000259" key="7">
    <source>
        <dbReference type="PROSITE" id="PS50119"/>
    </source>
</evidence>
<dbReference type="PANTHER" id="PTHR25462">
    <property type="entry name" value="BONUS, ISOFORM C-RELATED"/>
    <property type="match status" value="1"/>
</dbReference>
<dbReference type="InterPro" id="IPR017907">
    <property type="entry name" value="Znf_RING_CS"/>
</dbReference>
<dbReference type="SUPFAM" id="SSF57850">
    <property type="entry name" value="RING/U-box"/>
    <property type="match status" value="1"/>
</dbReference>
<keyword evidence="3" id="KW-0862">Zinc</keyword>
<reference evidence="8" key="1">
    <citation type="submission" date="2020-02" db="EMBL/GenBank/DDBJ databases">
        <title>Bird 10,000 Genomes (B10K) Project - Family phase.</title>
        <authorList>
            <person name="Zhang G."/>
        </authorList>
    </citation>
    <scope>NUCLEOTIDE SEQUENCE</scope>
    <source>
        <strain evidence="8">B10K-DU-029-61</strain>
        <tissue evidence="8">Blood</tissue>
    </source>
</reference>
<name>A0A852P7H0_9PASS</name>
<keyword evidence="1" id="KW-0479">Metal-binding</keyword>
<evidence type="ECO:0000313" key="9">
    <source>
        <dbReference type="Proteomes" id="UP000658642"/>
    </source>
</evidence>
<dbReference type="EMBL" id="WBMZ01009061">
    <property type="protein sequence ID" value="NXY20115.1"/>
    <property type="molecule type" value="Genomic_DNA"/>
</dbReference>
<evidence type="ECO:0000256" key="4">
    <source>
        <dbReference type="PROSITE-ProRule" id="PRU00024"/>
    </source>
</evidence>
<feature type="domain" description="B box-type" evidence="7">
    <location>
        <begin position="87"/>
        <end position="129"/>
    </location>
</feature>
<dbReference type="InterPro" id="IPR047153">
    <property type="entry name" value="TRIM45/56/19-like"/>
</dbReference>
<dbReference type="PROSITE" id="PS00518">
    <property type="entry name" value="ZF_RING_1"/>
    <property type="match status" value="1"/>
</dbReference>
<dbReference type="InterPro" id="IPR001841">
    <property type="entry name" value="Znf_RING"/>
</dbReference>
<dbReference type="PROSITE" id="PS50119">
    <property type="entry name" value="ZF_BBOX"/>
    <property type="match status" value="1"/>
</dbReference>
<evidence type="ECO:0000313" key="8">
    <source>
        <dbReference type="EMBL" id="NXY20115.1"/>
    </source>
</evidence>
<evidence type="ECO:0000259" key="6">
    <source>
        <dbReference type="PROSITE" id="PS50089"/>
    </source>
</evidence>
<sequence>MDRLEEELTCAICYGIFEDPRVLPCSHTFCRECLEGLLQPSLDFSMRRCLSCPNCRAVPELPAGGPKSLPVNFALKAVIEKCRQEEPEVPSCGEHPRQPLNIYCLRDRALVCGRCLTVGRHHGHPIDDLQSAYRKAKEASAKLQRELTDKSRSEVFSCYERLEEEKAQCESALQSQREAVVQYFKELADTLERKKQALLSALDELNSHIVEEYEPLLEEVEKMRLEEIELKALNAAVQREESPLLFLEKLDGLQQRLQALKQKQLPAVKPVEIHPSMENLLKDVWAKTEIGQIHKIHTPKLKLIPKSKCPGKERREFNLRAFITKDPYFFVGMVATAVGLLQNGLSSGAIQAALTDISEFLLHVYQECCIHVQNTVEELCHSSTSLMGFCRRVFPD</sequence>
<accession>A0A852P7H0</accession>
<dbReference type="SMART" id="SM00184">
    <property type="entry name" value="RING"/>
    <property type="match status" value="1"/>
</dbReference>
<keyword evidence="5" id="KW-0175">Coiled coil</keyword>
<evidence type="ECO:0000256" key="3">
    <source>
        <dbReference type="ARBA" id="ARBA00022833"/>
    </source>
</evidence>
<gene>
    <name evidence="8" type="primary">Trim59</name>
    <name evidence="8" type="ORF">ATRCLA_R04983</name>
</gene>
<feature type="non-terminal residue" evidence="8">
    <location>
        <position position="1"/>
    </location>
</feature>
<proteinExistence type="predicted"/>
<dbReference type="Gene3D" id="3.30.160.60">
    <property type="entry name" value="Classic Zinc Finger"/>
    <property type="match status" value="1"/>
</dbReference>
<dbReference type="InterPro" id="IPR000315">
    <property type="entry name" value="Znf_B-box"/>
</dbReference>
<dbReference type="InterPro" id="IPR013083">
    <property type="entry name" value="Znf_RING/FYVE/PHD"/>
</dbReference>
<dbReference type="Gene3D" id="3.30.40.10">
    <property type="entry name" value="Zinc/RING finger domain, C3HC4 (zinc finger)"/>
    <property type="match status" value="1"/>
</dbReference>
<organism evidence="8 9">
    <name type="scientific">Atrichornis clamosus</name>
    <dbReference type="NCBI Taxonomy" id="449594"/>
    <lineage>
        <taxon>Eukaryota</taxon>
        <taxon>Metazoa</taxon>
        <taxon>Chordata</taxon>
        <taxon>Craniata</taxon>
        <taxon>Vertebrata</taxon>
        <taxon>Euteleostomi</taxon>
        <taxon>Archelosauria</taxon>
        <taxon>Archosauria</taxon>
        <taxon>Dinosauria</taxon>
        <taxon>Saurischia</taxon>
        <taxon>Theropoda</taxon>
        <taxon>Coelurosauria</taxon>
        <taxon>Aves</taxon>
        <taxon>Neognathae</taxon>
        <taxon>Neoaves</taxon>
        <taxon>Telluraves</taxon>
        <taxon>Australaves</taxon>
        <taxon>Passeriformes</taxon>
        <taxon>Menuridae</taxon>
        <taxon>Atrichornis</taxon>
    </lineage>
</organism>
<keyword evidence="2 4" id="KW-0863">Zinc-finger</keyword>
<evidence type="ECO:0000256" key="1">
    <source>
        <dbReference type="ARBA" id="ARBA00022723"/>
    </source>
</evidence>
<dbReference type="Pfam" id="PF13445">
    <property type="entry name" value="zf-RING_UBOX"/>
    <property type="match status" value="1"/>
</dbReference>
<dbReference type="OrthoDB" id="6105938at2759"/>
<dbReference type="AlphaFoldDB" id="A0A852P7H0"/>
<dbReference type="PANTHER" id="PTHR25462:SF229">
    <property type="entry name" value="TRANSCRIPTION INTERMEDIARY FACTOR 1-BETA"/>
    <property type="match status" value="1"/>
</dbReference>
<dbReference type="GO" id="GO:0008270">
    <property type="term" value="F:zinc ion binding"/>
    <property type="evidence" value="ECO:0007669"/>
    <property type="project" value="UniProtKB-KW"/>
</dbReference>